<sequence>MTITNIEKSAPQTLTHVSSTGAGRCAHYTPTPITGQQYSISHGTYKATVSQLGAGLRSLTYEGKNIIVSYDPNATIPCCNGYVLVPFPNRLEDGEYSFEGKSYSIPIDERERQTALHGLGYRYLWHLESLTDASVTLSWRSPAIIGYPFDVVVTVTYSLDDNGLTMLTTAANQGNTAAPWAFGIHPWLSNGKNGYGNDKIEADNARCSLQLPCGQHVIASPDRLLPQGEESVEGTPYDLRERTSLSGKAFDDAWTGVNRAHDGSSTAIFTRPDGLAVHLKGDDTINAWQVCTGTGFPADAHPAGVAVEPMTAYANAFRTGKNLVILKPDTTYSTTISYHVEHV</sequence>
<dbReference type="GO" id="GO:0006006">
    <property type="term" value="P:glucose metabolic process"/>
    <property type="evidence" value="ECO:0007669"/>
    <property type="project" value="TreeGrafter"/>
</dbReference>
<dbReference type="KEGG" id="baqk:QN215_06010"/>
<dbReference type="InterPro" id="IPR011013">
    <property type="entry name" value="Gal_mutarotase_sf_dom"/>
</dbReference>
<gene>
    <name evidence="1" type="ORF">QN215_06010</name>
</gene>
<evidence type="ECO:0000313" key="1">
    <source>
        <dbReference type="EMBL" id="XDS43845.1"/>
    </source>
</evidence>
<dbReference type="CDD" id="cd09022">
    <property type="entry name" value="Aldose_epim_Ec_YihR"/>
    <property type="match status" value="1"/>
</dbReference>
<proteinExistence type="predicted"/>
<protein>
    <submittedName>
        <fullName evidence="1">Aldose 1-epimerase family protein</fullName>
    </submittedName>
</protein>
<name>A0AB39U505_9BIFI</name>
<accession>A0AB39U505</accession>
<dbReference type="EMBL" id="CP129674">
    <property type="protein sequence ID" value="XDS43845.1"/>
    <property type="molecule type" value="Genomic_DNA"/>
</dbReference>
<dbReference type="InterPro" id="IPR037480">
    <property type="entry name" value="YihR-like"/>
</dbReference>
<dbReference type="GO" id="GO:0030246">
    <property type="term" value="F:carbohydrate binding"/>
    <property type="evidence" value="ECO:0007669"/>
    <property type="project" value="InterPro"/>
</dbReference>
<dbReference type="SUPFAM" id="SSF74650">
    <property type="entry name" value="Galactose mutarotase-like"/>
    <property type="match status" value="1"/>
</dbReference>
<organism evidence="1">
    <name type="scientific">Bifidobacterium aquikefiricola</name>
    <dbReference type="NCBI Taxonomy" id="3059038"/>
    <lineage>
        <taxon>Bacteria</taxon>
        <taxon>Bacillati</taxon>
        <taxon>Actinomycetota</taxon>
        <taxon>Actinomycetes</taxon>
        <taxon>Bifidobacteriales</taxon>
        <taxon>Bifidobacteriaceae</taxon>
        <taxon>Bifidobacterium</taxon>
    </lineage>
</organism>
<dbReference type="InterPro" id="IPR014718">
    <property type="entry name" value="GH-type_carb-bd"/>
</dbReference>
<dbReference type="Gene3D" id="2.70.98.10">
    <property type="match status" value="1"/>
</dbReference>
<reference evidence="1" key="1">
    <citation type="submission" date="2023-07" db="EMBL/GenBank/DDBJ databases">
        <title>Bifidobacterium aquikefiriaerophilum sp. nov. and Bifidobacterium eccum sp. nov., isolated from water kefir.</title>
        <authorList>
            <person name="Breselge S."/>
            <person name="Bellassi P."/>
            <person name="Barcenilla C."/>
            <person name="Alvarez-Ordonez A."/>
            <person name="Morelli L."/>
            <person name="Cotter P.D."/>
        </authorList>
    </citation>
    <scope>NUCLEOTIDE SEQUENCE</scope>
    <source>
        <strain evidence="1">WK041_4_12</strain>
    </source>
</reference>
<dbReference type="PANTHER" id="PTHR10091">
    <property type="entry name" value="ALDOSE-1-EPIMERASE"/>
    <property type="match status" value="1"/>
</dbReference>
<dbReference type="InterPro" id="IPR008183">
    <property type="entry name" value="Aldose_1/G6P_1-epimerase"/>
</dbReference>
<dbReference type="AlphaFoldDB" id="A0AB39U505"/>
<dbReference type="GO" id="GO:0033499">
    <property type="term" value="P:galactose catabolic process via UDP-galactose, Leloir pathway"/>
    <property type="evidence" value="ECO:0007669"/>
    <property type="project" value="TreeGrafter"/>
</dbReference>
<dbReference type="GO" id="GO:0004034">
    <property type="term" value="F:aldose 1-epimerase activity"/>
    <property type="evidence" value="ECO:0007669"/>
    <property type="project" value="TreeGrafter"/>
</dbReference>
<dbReference type="RefSeq" id="WP_369343439.1">
    <property type="nucleotide sequence ID" value="NZ_CP129674.1"/>
</dbReference>
<dbReference type="Pfam" id="PF01263">
    <property type="entry name" value="Aldose_epim"/>
    <property type="match status" value="1"/>
</dbReference>
<dbReference type="PANTHER" id="PTHR10091:SF0">
    <property type="entry name" value="GALACTOSE MUTAROTASE"/>
    <property type="match status" value="1"/>
</dbReference>